<sequence>MEHSFRGCCNRFQFNQIYNRGSTVHLPQESKHSNIRNEKCTIKHR</sequence>
<protein>
    <submittedName>
        <fullName evidence="2">Uncharacterized protein</fullName>
    </submittedName>
</protein>
<proteinExistence type="predicted"/>
<feature type="compositionally biased region" description="Basic and acidic residues" evidence="1">
    <location>
        <begin position="28"/>
        <end position="45"/>
    </location>
</feature>
<accession>A0A2P2KKB2</accession>
<evidence type="ECO:0000313" key="2">
    <source>
        <dbReference type="EMBL" id="MBX06161.1"/>
    </source>
</evidence>
<organism evidence="2">
    <name type="scientific">Rhizophora mucronata</name>
    <name type="common">Asiatic mangrove</name>
    <dbReference type="NCBI Taxonomy" id="61149"/>
    <lineage>
        <taxon>Eukaryota</taxon>
        <taxon>Viridiplantae</taxon>
        <taxon>Streptophyta</taxon>
        <taxon>Embryophyta</taxon>
        <taxon>Tracheophyta</taxon>
        <taxon>Spermatophyta</taxon>
        <taxon>Magnoliopsida</taxon>
        <taxon>eudicotyledons</taxon>
        <taxon>Gunneridae</taxon>
        <taxon>Pentapetalae</taxon>
        <taxon>rosids</taxon>
        <taxon>fabids</taxon>
        <taxon>Malpighiales</taxon>
        <taxon>Rhizophoraceae</taxon>
        <taxon>Rhizophora</taxon>
    </lineage>
</organism>
<dbReference type="AlphaFoldDB" id="A0A2P2KKB2"/>
<feature type="region of interest" description="Disordered" evidence="1">
    <location>
        <begin position="25"/>
        <end position="45"/>
    </location>
</feature>
<name>A0A2P2KKB2_RHIMU</name>
<dbReference type="EMBL" id="GGEC01025677">
    <property type="protein sequence ID" value="MBX06161.1"/>
    <property type="molecule type" value="Transcribed_RNA"/>
</dbReference>
<reference evidence="2" key="1">
    <citation type="submission" date="2018-02" db="EMBL/GenBank/DDBJ databases">
        <title>Rhizophora mucronata_Transcriptome.</title>
        <authorList>
            <person name="Meera S.P."/>
            <person name="Sreeshan A."/>
            <person name="Augustine A."/>
        </authorList>
    </citation>
    <scope>NUCLEOTIDE SEQUENCE</scope>
    <source>
        <tissue evidence="2">Leaf</tissue>
    </source>
</reference>
<evidence type="ECO:0000256" key="1">
    <source>
        <dbReference type="SAM" id="MobiDB-lite"/>
    </source>
</evidence>